<accession>A0A521EV78</accession>
<keyword evidence="1" id="KW-0812">Transmembrane</keyword>
<reference evidence="2 3" key="1">
    <citation type="submission" date="2017-05" db="EMBL/GenBank/DDBJ databases">
        <authorList>
            <person name="Varghese N."/>
            <person name="Submissions S."/>
        </authorList>
    </citation>
    <scope>NUCLEOTIDE SEQUENCE [LARGE SCALE GENOMIC DNA]</scope>
    <source>
        <strain evidence="2 3">DSM 19036</strain>
    </source>
</reference>
<gene>
    <name evidence="2" type="ORF">SAMN06265348_109176</name>
</gene>
<dbReference type="Proteomes" id="UP000320300">
    <property type="component" value="Unassembled WGS sequence"/>
</dbReference>
<evidence type="ECO:0008006" key="4">
    <source>
        <dbReference type="Google" id="ProtNLM"/>
    </source>
</evidence>
<dbReference type="RefSeq" id="WP_142529590.1">
    <property type="nucleotide sequence ID" value="NZ_CBCSJO010000009.1"/>
</dbReference>
<evidence type="ECO:0000313" key="3">
    <source>
        <dbReference type="Proteomes" id="UP000320300"/>
    </source>
</evidence>
<organism evidence="2 3">
    <name type="scientific">Pedobacter westerhofensis</name>
    <dbReference type="NCBI Taxonomy" id="425512"/>
    <lineage>
        <taxon>Bacteria</taxon>
        <taxon>Pseudomonadati</taxon>
        <taxon>Bacteroidota</taxon>
        <taxon>Sphingobacteriia</taxon>
        <taxon>Sphingobacteriales</taxon>
        <taxon>Sphingobacteriaceae</taxon>
        <taxon>Pedobacter</taxon>
    </lineage>
</organism>
<keyword evidence="3" id="KW-1185">Reference proteome</keyword>
<dbReference type="AlphaFoldDB" id="A0A521EV78"/>
<sequence>MFKQFLENAEGNQGYLLSSLAIFLIFFILVGVFVLTMKKEEIKYMSELPLKDEDDERGS</sequence>
<evidence type="ECO:0000313" key="2">
    <source>
        <dbReference type="EMBL" id="SMO87836.1"/>
    </source>
</evidence>
<keyword evidence="1" id="KW-1133">Transmembrane helix</keyword>
<feature type="transmembrane region" description="Helical" evidence="1">
    <location>
        <begin position="15"/>
        <end position="35"/>
    </location>
</feature>
<dbReference type="EMBL" id="FXTN01000009">
    <property type="protein sequence ID" value="SMO87836.1"/>
    <property type="molecule type" value="Genomic_DNA"/>
</dbReference>
<keyword evidence="1" id="KW-0472">Membrane</keyword>
<proteinExistence type="predicted"/>
<protein>
    <recommendedName>
        <fullName evidence="4">Cbb3-type cytochrome oxidase component FixQ</fullName>
    </recommendedName>
</protein>
<name>A0A521EV78_9SPHI</name>
<evidence type="ECO:0000256" key="1">
    <source>
        <dbReference type="SAM" id="Phobius"/>
    </source>
</evidence>